<keyword evidence="1" id="KW-0812">Transmembrane</keyword>
<gene>
    <name evidence="2" type="ORF">G9403_06245</name>
</gene>
<protein>
    <recommendedName>
        <fullName evidence="4">Prepilin-type N-terminal cleavage/methylation domain-containing protein</fullName>
    </recommendedName>
</protein>
<dbReference type="KEGG" id="wpa:CO680_01900"/>
<accession>A0ABD4XJC3</accession>
<sequence length="145" mass="16878">MVNRNGFTLIECIIAFTMLSGLFLIFSISSQGLNIIKQHHNYEIQKFQVTRLVDRLENDALNYKIIDANDRVLTIKNVKTNKTYQFGLWGKCLCLYRNDGKFLSYMLGVKRVAFKELTPYLYVITLEFDNGSIFKEEIYINGQKA</sequence>
<name>A0ABD4XJC3_WEIPA</name>
<reference evidence="2 3" key="1">
    <citation type="submission" date="2020-03" db="EMBL/GenBank/DDBJ databases">
        <title>Comparative genomics of Weissella paramesenteroides.</title>
        <authorList>
            <person name="Kant R."/>
            <person name="Takala T."/>
            <person name="Saris P."/>
        </authorList>
    </citation>
    <scope>NUCLEOTIDE SEQUENCE [LARGE SCALE GENOMIC DNA]</scope>
    <source>
        <strain evidence="2 3">SJ27-4</strain>
    </source>
</reference>
<dbReference type="Proteomes" id="UP001215461">
    <property type="component" value="Unassembled WGS sequence"/>
</dbReference>
<feature type="transmembrane region" description="Helical" evidence="1">
    <location>
        <begin position="6"/>
        <end position="28"/>
    </location>
</feature>
<evidence type="ECO:0008006" key="4">
    <source>
        <dbReference type="Google" id="ProtNLM"/>
    </source>
</evidence>
<keyword evidence="1" id="KW-1133">Transmembrane helix</keyword>
<organism evidence="2 3">
    <name type="scientific">Weissella paramesenteroides</name>
    <name type="common">Leuconostoc paramesenteroides</name>
    <dbReference type="NCBI Taxonomy" id="1249"/>
    <lineage>
        <taxon>Bacteria</taxon>
        <taxon>Bacillati</taxon>
        <taxon>Bacillota</taxon>
        <taxon>Bacilli</taxon>
        <taxon>Lactobacillales</taxon>
        <taxon>Lactobacillaceae</taxon>
        <taxon>Weissella</taxon>
    </lineage>
</organism>
<proteinExistence type="predicted"/>
<evidence type="ECO:0000313" key="2">
    <source>
        <dbReference type="EMBL" id="MDF8371243.1"/>
    </source>
</evidence>
<dbReference type="EMBL" id="JAANXN010000007">
    <property type="protein sequence ID" value="MDF8371243.1"/>
    <property type="molecule type" value="Genomic_DNA"/>
</dbReference>
<dbReference type="AlphaFoldDB" id="A0ABD4XJC3"/>
<dbReference type="RefSeq" id="WP_002828526.1">
    <property type="nucleotide sequence ID" value="NZ_CABKOP010000011.1"/>
</dbReference>
<evidence type="ECO:0000256" key="1">
    <source>
        <dbReference type="SAM" id="Phobius"/>
    </source>
</evidence>
<keyword evidence="1" id="KW-0472">Membrane</keyword>
<evidence type="ECO:0000313" key="3">
    <source>
        <dbReference type="Proteomes" id="UP001215461"/>
    </source>
</evidence>
<comment type="caution">
    <text evidence="2">The sequence shown here is derived from an EMBL/GenBank/DDBJ whole genome shotgun (WGS) entry which is preliminary data.</text>
</comment>